<dbReference type="Proteomes" id="UP001529510">
    <property type="component" value="Unassembled WGS sequence"/>
</dbReference>
<feature type="non-terminal residue" evidence="2">
    <location>
        <position position="226"/>
    </location>
</feature>
<feature type="region of interest" description="Disordered" evidence="1">
    <location>
        <begin position="1"/>
        <end position="58"/>
    </location>
</feature>
<comment type="caution">
    <text evidence="2">The sequence shown here is derived from an EMBL/GenBank/DDBJ whole genome shotgun (WGS) entry which is preliminary data.</text>
</comment>
<keyword evidence="3" id="KW-1185">Reference proteome</keyword>
<dbReference type="AlphaFoldDB" id="A0ABD0RPZ3"/>
<reference evidence="2 3" key="1">
    <citation type="submission" date="2024-05" db="EMBL/GenBank/DDBJ databases">
        <title>Genome sequencing and assembly of Indian major carp, Cirrhinus mrigala (Hamilton, 1822).</title>
        <authorList>
            <person name="Mohindra V."/>
            <person name="Chowdhury L.M."/>
            <person name="Lal K."/>
            <person name="Jena J.K."/>
        </authorList>
    </citation>
    <scope>NUCLEOTIDE SEQUENCE [LARGE SCALE GENOMIC DNA]</scope>
    <source>
        <strain evidence="2">CM1030</strain>
        <tissue evidence="2">Blood</tissue>
    </source>
</reference>
<feature type="compositionally biased region" description="Polar residues" evidence="1">
    <location>
        <begin position="21"/>
        <end position="42"/>
    </location>
</feature>
<feature type="compositionally biased region" description="Polar residues" evidence="1">
    <location>
        <begin position="88"/>
        <end position="97"/>
    </location>
</feature>
<feature type="region of interest" description="Disordered" evidence="1">
    <location>
        <begin position="77"/>
        <end position="102"/>
    </location>
</feature>
<evidence type="ECO:0000313" key="3">
    <source>
        <dbReference type="Proteomes" id="UP001529510"/>
    </source>
</evidence>
<accession>A0ABD0RPZ3</accession>
<sequence>STVPPGKCREGATSGRELSGLTVTVRNSPKTRAPSFTSTSQPVELPKEQAGPPRGVPLVSFGALPDDRMSIMAVEGEPDLSGEDDPSTLPSTRQSAVPDTDPEMMGLNGSLHRIPNPLGWMIGISGAPPRYLSSRRCMMSSLECGRTFYCPKLLQWHIPTASCRSFGQGVEWQAPFEPLQDSVPACIGLHQEGRGPARIFGRRIVPRVRAGGFPGNPEARASYVPK</sequence>
<name>A0ABD0RPZ3_CIRMR</name>
<evidence type="ECO:0000313" key="2">
    <source>
        <dbReference type="EMBL" id="KAL0200597.1"/>
    </source>
</evidence>
<gene>
    <name evidence="2" type="ORF">M9458_003784</name>
</gene>
<dbReference type="EMBL" id="JAMKFB020000002">
    <property type="protein sequence ID" value="KAL0200597.1"/>
    <property type="molecule type" value="Genomic_DNA"/>
</dbReference>
<feature type="non-terminal residue" evidence="2">
    <location>
        <position position="1"/>
    </location>
</feature>
<protein>
    <submittedName>
        <fullName evidence="2">Uncharacterized protein</fullName>
    </submittedName>
</protein>
<organism evidence="2 3">
    <name type="scientific">Cirrhinus mrigala</name>
    <name type="common">Mrigala</name>
    <dbReference type="NCBI Taxonomy" id="683832"/>
    <lineage>
        <taxon>Eukaryota</taxon>
        <taxon>Metazoa</taxon>
        <taxon>Chordata</taxon>
        <taxon>Craniata</taxon>
        <taxon>Vertebrata</taxon>
        <taxon>Euteleostomi</taxon>
        <taxon>Actinopterygii</taxon>
        <taxon>Neopterygii</taxon>
        <taxon>Teleostei</taxon>
        <taxon>Ostariophysi</taxon>
        <taxon>Cypriniformes</taxon>
        <taxon>Cyprinidae</taxon>
        <taxon>Labeoninae</taxon>
        <taxon>Labeonini</taxon>
        <taxon>Cirrhinus</taxon>
    </lineage>
</organism>
<feature type="compositionally biased region" description="Acidic residues" evidence="1">
    <location>
        <begin position="77"/>
        <end position="86"/>
    </location>
</feature>
<evidence type="ECO:0000256" key="1">
    <source>
        <dbReference type="SAM" id="MobiDB-lite"/>
    </source>
</evidence>
<proteinExistence type="predicted"/>